<evidence type="ECO:0000313" key="1">
    <source>
        <dbReference type="EMBL" id="AQY60396.1"/>
    </source>
</evidence>
<dbReference type="RefSeq" id="WP_042156213.1">
    <property type="nucleotide sequence ID" value="NZ_CM002803.1"/>
</dbReference>
<dbReference type="EMBL" id="KU665237">
    <property type="protein sequence ID" value="AQY60396.1"/>
    <property type="molecule type" value="Genomic_DNA"/>
</dbReference>
<gene>
    <name evidence="1" type="primary">NC126_4284</name>
    <name evidence="2" type="ORF">A19Y_4011</name>
</gene>
<organism evidence="2 3">
    <name type="scientific">Planktothrix agardhii (strain NIVA-CYA 126/8)</name>
    <dbReference type="NCBI Taxonomy" id="388467"/>
    <lineage>
        <taxon>Bacteria</taxon>
        <taxon>Bacillati</taxon>
        <taxon>Cyanobacteriota</taxon>
        <taxon>Cyanophyceae</taxon>
        <taxon>Oscillatoriophycideae</taxon>
        <taxon>Oscillatoriales</taxon>
        <taxon>Microcoleaceae</taxon>
        <taxon>Planktothrix</taxon>
    </lineage>
</organism>
<dbReference type="Proteomes" id="UP000027395">
    <property type="component" value="Chromosome"/>
</dbReference>
<protein>
    <submittedName>
        <fullName evidence="2">Uncharacterized protein</fullName>
    </submittedName>
</protein>
<dbReference type="EMBL" id="CM002803">
    <property type="protein sequence ID" value="KEI68727.1"/>
    <property type="molecule type" value="Genomic_DNA"/>
</dbReference>
<keyword evidence="3" id="KW-1185">Reference proteome</keyword>
<dbReference type="HOGENOM" id="CLU_917826_0_0_3"/>
<evidence type="ECO:0000313" key="2">
    <source>
        <dbReference type="EMBL" id="KEI68727.1"/>
    </source>
</evidence>
<evidence type="ECO:0000313" key="3">
    <source>
        <dbReference type="Proteomes" id="UP000027395"/>
    </source>
</evidence>
<reference evidence="1" key="2">
    <citation type="journal article" date="2017" name="Front. Microbiol.">
        <title>Evolution of Anabaenopeptin Peptide Structural Variability in the Cyanobacterium Planktothrix.</title>
        <authorList>
            <person name="Entfellner E."/>
            <person name="Frei M."/>
            <person name="Christiansen G."/>
            <person name="Deng L."/>
            <person name="Blom J."/>
            <person name="Kurmayer R."/>
        </authorList>
    </citation>
    <scope>NUCLEOTIDE SEQUENCE</scope>
    <source>
        <strain evidence="1">NIVA-CYA 126/8</strain>
    </source>
</reference>
<reference evidence="2 3" key="1">
    <citation type="journal article" date="2014" name="Appl. Environ. Microbiol.">
        <title>Elucidation of insertion elements encoded on plasmids and in vitro construction of shuttle vectors from the toxic cyanobacterium Planktothrix.</title>
        <authorList>
            <person name="Christiansen G."/>
            <person name="Goesmann A."/>
            <person name="Kurmayer R."/>
        </authorList>
    </citation>
    <scope>NUCLEOTIDE SEQUENCE [LARGE SCALE GENOMIC DNA]</scope>
    <source>
        <strain evidence="2 3">NIVA-CYA 126/8</strain>
    </source>
</reference>
<proteinExistence type="predicted"/>
<dbReference type="AlphaFoldDB" id="A0A073CLC8"/>
<dbReference type="PATRIC" id="fig|388467.6.peg.3953"/>
<accession>A0A073CLC8</accession>
<name>A0A073CLC8_PLAA1</name>
<sequence length="303" mass="35217">MDYSINFSSKAIKFILEAMEFRLQKYKEQLSELTDEDEISDMGNDCYFLEAIAEDLKKYQLVNRSQHLELYKLSKQQPFIDKELASAPTHSLEDKVRFPIPNYNISKDKVAKIQVENQIPGIEKKLIPLGCMESFEVWLPKIDRAILLDEDIKLLKNDCARIEKICDRLFSLLDCICSDSYKWRENVDELEKITSWEIAQKKLLECGFKYQAIAIDYEPTQISPRSNNFLVSNSDVESWDAIPEKWIVTLYNFEQSEFGFGYKLNSAPICFEMQISRKLHPEVNRSEAEMEKISPPCSSASLT</sequence>
<dbReference type="eggNOG" id="ENOG503353W">
    <property type="taxonomic scope" value="Bacteria"/>
</dbReference>